<feature type="non-terminal residue" evidence="9">
    <location>
        <position position="1"/>
    </location>
</feature>
<feature type="transmembrane region" description="Helical" evidence="7">
    <location>
        <begin position="124"/>
        <end position="146"/>
    </location>
</feature>
<feature type="transmembrane region" description="Helical" evidence="7">
    <location>
        <begin position="190"/>
        <end position="208"/>
    </location>
</feature>
<evidence type="ECO:0000256" key="5">
    <source>
        <dbReference type="ARBA" id="ARBA00022989"/>
    </source>
</evidence>
<dbReference type="GO" id="GO:0012505">
    <property type="term" value="C:endomembrane system"/>
    <property type="evidence" value="ECO:0007669"/>
    <property type="project" value="UniProtKB-SubCell"/>
</dbReference>
<evidence type="ECO:0000259" key="8">
    <source>
        <dbReference type="PROSITE" id="PS50850"/>
    </source>
</evidence>
<comment type="caution">
    <text evidence="9">The sequence shown here is derived from an EMBL/GenBank/DDBJ whole genome shotgun (WGS) entry which is preliminary data.</text>
</comment>
<feature type="transmembrane region" description="Helical" evidence="7">
    <location>
        <begin position="40"/>
        <end position="59"/>
    </location>
</feature>
<evidence type="ECO:0000256" key="1">
    <source>
        <dbReference type="ARBA" id="ARBA00004127"/>
    </source>
</evidence>
<evidence type="ECO:0000256" key="4">
    <source>
        <dbReference type="ARBA" id="ARBA00022692"/>
    </source>
</evidence>
<comment type="similarity">
    <text evidence="2">Belongs to the major facilitator superfamily.</text>
</comment>
<feature type="non-terminal residue" evidence="9">
    <location>
        <position position="270"/>
    </location>
</feature>
<keyword evidence="6 7" id="KW-0472">Membrane</keyword>
<dbReference type="InterPro" id="IPR011701">
    <property type="entry name" value="MFS"/>
</dbReference>
<feature type="transmembrane region" description="Helical" evidence="7">
    <location>
        <begin position="68"/>
        <end position="85"/>
    </location>
</feature>
<dbReference type="InterPro" id="IPR020846">
    <property type="entry name" value="MFS_dom"/>
</dbReference>
<gene>
    <name evidence="9" type="ORF">S01H1_36602</name>
</gene>
<evidence type="ECO:0000256" key="2">
    <source>
        <dbReference type="ARBA" id="ARBA00008335"/>
    </source>
</evidence>
<feature type="transmembrane region" description="Helical" evidence="7">
    <location>
        <begin position="243"/>
        <end position="261"/>
    </location>
</feature>
<proteinExistence type="inferred from homology"/>
<evidence type="ECO:0000313" key="9">
    <source>
        <dbReference type="EMBL" id="GAG05785.1"/>
    </source>
</evidence>
<accession>X0UJI7</accession>
<protein>
    <recommendedName>
        <fullName evidence="8">Major facilitator superfamily (MFS) profile domain-containing protein</fullName>
    </recommendedName>
</protein>
<dbReference type="InterPro" id="IPR036259">
    <property type="entry name" value="MFS_trans_sf"/>
</dbReference>
<dbReference type="AlphaFoldDB" id="X0UJI7"/>
<dbReference type="Gene3D" id="1.20.1250.20">
    <property type="entry name" value="MFS general substrate transporter like domains"/>
    <property type="match status" value="1"/>
</dbReference>
<evidence type="ECO:0000256" key="7">
    <source>
        <dbReference type="SAM" id="Phobius"/>
    </source>
</evidence>
<dbReference type="GO" id="GO:0016020">
    <property type="term" value="C:membrane"/>
    <property type="evidence" value="ECO:0007669"/>
    <property type="project" value="TreeGrafter"/>
</dbReference>
<dbReference type="PANTHER" id="PTHR23514">
    <property type="entry name" value="BYPASS OF STOP CODON PROTEIN 6"/>
    <property type="match status" value="1"/>
</dbReference>
<dbReference type="EMBL" id="BARS01022941">
    <property type="protein sequence ID" value="GAG05785.1"/>
    <property type="molecule type" value="Genomic_DNA"/>
</dbReference>
<feature type="transmembrane region" description="Helical" evidence="7">
    <location>
        <begin position="91"/>
        <end position="117"/>
    </location>
</feature>
<evidence type="ECO:0000256" key="3">
    <source>
        <dbReference type="ARBA" id="ARBA00022448"/>
    </source>
</evidence>
<sequence length="270" mass="29613">LFWTCFIALVATSFGFIIRAQIIGDLGVHFNLSETQKGEILGVGLWPFALSIILFSLVIDKIGYGRSLAFAFICHVLSAIITIFATGYQMLYWGTFILALGNGAVEAVINPVVATIYPKDKTKWLNILHAGWPGGLVLGGLMALIMGPGADWRWKVGLIFIPAAFYGFMMIRAKFPVHERVKAGVPYKTMLQEVGIIGASIVVVIMIAEIGQIFNWTLALKIVISAVLIIGYGFYVRSFGRPLFILLLLIMLPLATTELGTDSWKGRIQA</sequence>
<comment type="subcellular location">
    <subcellularLocation>
        <location evidence="1">Endomembrane system</location>
        <topology evidence="1">Multi-pass membrane protein</topology>
    </subcellularLocation>
</comment>
<reference evidence="9" key="1">
    <citation type="journal article" date="2014" name="Front. Microbiol.">
        <title>High frequency of phylogenetically diverse reductive dehalogenase-homologous genes in deep subseafloor sedimentary metagenomes.</title>
        <authorList>
            <person name="Kawai M."/>
            <person name="Futagami T."/>
            <person name="Toyoda A."/>
            <person name="Takaki Y."/>
            <person name="Nishi S."/>
            <person name="Hori S."/>
            <person name="Arai W."/>
            <person name="Tsubouchi T."/>
            <person name="Morono Y."/>
            <person name="Uchiyama I."/>
            <person name="Ito T."/>
            <person name="Fujiyama A."/>
            <person name="Inagaki F."/>
            <person name="Takami H."/>
        </authorList>
    </citation>
    <scope>NUCLEOTIDE SEQUENCE</scope>
    <source>
        <strain evidence="9">Expedition CK06-06</strain>
    </source>
</reference>
<feature type="transmembrane region" description="Helical" evidence="7">
    <location>
        <begin position="152"/>
        <end position="169"/>
    </location>
</feature>
<keyword evidence="4 7" id="KW-0812">Transmembrane</keyword>
<dbReference type="Pfam" id="PF07690">
    <property type="entry name" value="MFS_1"/>
    <property type="match status" value="1"/>
</dbReference>
<name>X0UJI7_9ZZZZ</name>
<dbReference type="InterPro" id="IPR051788">
    <property type="entry name" value="MFS_Transporter"/>
</dbReference>
<dbReference type="GO" id="GO:0022857">
    <property type="term" value="F:transmembrane transporter activity"/>
    <property type="evidence" value="ECO:0007669"/>
    <property type="project" value="InterPro"/>
</dbReference>
<organism evidence="9">
    <name type="scientific">marine sediment metagenome</name>
    <dbReference type="NCBI Taxonomy" id="412755"/>
    <lineage>
        <taxon>unclassified sequences</taxon>
        <taxon>metagenomes</taxon>
        <taxon>ecological metagenomes</taxon>
    </lineage>
</organism>
<dbReference type="PROSITE" id="PS50850">
    <property type="entry name" value="MFS"/>
    <property type="match status" value="1"/>
</dbReference>
<feature type="domain" description="Major facilitator superfamily (MFS) profile" evidence="8">
    <location>
        <begin position="1"/>
        <end position="270"/>
    </location>
</feature>
<keyword evidence="5 7" id="KW-1133">Transmembrane helix</keyword>
<dbReference type="PANTHER" id="PTHR23514:SF3">
    <property type="entry name" value="BYPASS OF STOP CODON PROTEIN 6"/>
    <property type="match status" value="1"/>
</dbReference>
<feature type="transmembrane region" description="Helical" evidence="7">
    <location>
        <begin position="214"/>
        <end position="236"/>
    </location>
</feature>
<evidence type="ECO:0000256" key="6">
    <source>
        <dbReference type="ARBA" id="ARBA00023136"/>
    </source>
</evidence>
<keyword evidence="3" id="KW-0813">Transport</keyword>
<dbReference type="SUPFAM" id="SSF103473">
    <property type="entry name" value="MFS general substrate transporter"/>
    <property type="match status" value="1"/>
</dbReference>